<keyword evidence="3" id="KW-1185">Reference proteome</keyword>
<feature type="region of interest" description="Disordered" evidence="1">
    <location>
        <begin position="35"/>
        <end position="120"/>
    </location>
</feature>
<evidence type="ECO:0008006" key="4">
    <source>
        <dbReference type="Google" id="ProtNLM"/>
    </source>
</evidence>
<dbReference type="EMBL" id="AP022588">
    <property type="protein sequence ID" value="BBY28246.1"/>
    <property type="molecule type" value="Genomic_DNA"/>
</dbReference>
<evidence type="ECO:0000313" key="2">
    <source>
        <dbReference type="EMBL" id="BBY28246.1"/>
    </source>
</evidence>
<name>A0A7I7QQZ0_9MYCO</name>
<reference evidence="2 3" key="1">
    <citation type="journal article" date="2019" name="Emerg. Microbes Infect.">
        <title>Comprehensive subspecies identification of 175 nontuberculous mycobacteria species based on 7547 genomic profiles.</title>
        <authorList>
            <person name="Matsumoto Y."/>
            <person name="Kinjo T."/>
            <person name="Motooka D."/>
            <person name="Nabeya D."/>
            <person name="Jung N."/>
            <person name="Uechi K."/>
            <person name="Horii T."/>
            <person name="Iida T."/>
            <person name="Fujita J."/>
            <person name="Nakamura S."/>
        </authorList>
    </citation>
    <scope>NUCLEOTIDE SEQUENCE [LARGE SCALE GENOMIC DNA]</scope>
    <source>
        <strain evidence="2 3">JCM 17899</strain>
    </source>
</reference>
<dbReference type="Proteomes" id="UP000467193">
    <property type="component" value="Chromosome"/>
</dbReference>
<gene>
    <name evidence="2" type="ORF">MSEDJ_23420</name>
</gene>
<dbReference type="SUPFAM" id="SSF53474">
    <property type="entry name" value="alpha/beta-Hydrolases"/>
    <property type="match status" value="1"/>
</dbReference>
<dbReference type="RefSeq" id="WP_264002242.1">
    <property type="nucleotide sequence ID" value="NZ_BAABFJ010000023.1"/>
</dbReference>
<proteinExistence type="predicted"/>
<dbReference type="KEGG" id="msei:MSEDJ_23420"/>
<sequence>MTDRVARWLGAGVLVAGLMTGAVVGAGSAIATPDPTADGVTSSPGVDAPTSVGVSGKSEDQASQSDSQPASVVGNGREGAESTRGLSGITRERETSTPLTKPDDRRPLGNTALDDTVTDDTMTDADTTAKAWLSEDVSPGVVADPVDAPTDGLERTAVQRGVRPAPVVTQARQPVDATVAVVHGSSLDTPSAAADVAAPVPTISTVAHSTVAHSTAGESAAVDRPAPVTDAGTMQVGRVQSTPAPQPGLPTPANVVGTLFFAVFDFFNRLIEGPPTVPAGSNLRAGRSTLPLDCGDGYTADADWYFPTSGQPDKLIYFQHGFGARASFYNLTAAELAERNNAIVVAPSITGNFFACDGCSLDGDQMHAAVAKLFLGDPGTGRRTALAASAAAAGYEGTLPDDFVIAGHSEGGQLAAGSAGYFADYASADRRDDLLGVLLFDTSATGGALERALPKLVGIPVLHIAGEPAALNTFGDANVVLEALRPGQFNGVRLVGGMHSDAFRSTAVFGLAQVIVSLATGFSTPENVEAVQVLAQGWITDWFEGTRTDRFYGEPGSTIPVATAAGVAYAEVLPVAPVQLSFFDQIANGFFGVLESLSSNKPSAVSPEAMLSDYAGGNSSRHSTAITALSLDGRQRTGQSVGQQ</sequence>
<dbReference type="Gene3D" id="3.40.50.1820">
    <property type="entry name" value="alpha/beta hydrolase"/>
    <property type="match status" value="1"/>
</dbReference>
<feature type="compositionally biased region" description="Low complexity" evidence="1">
    <location>
        <begin position="61"/>
        <end position="71"/>
    </location>
</feature>
<accession>A0A7I7QQZ0</accession>
<feature type="compositionally biased region" description="Basic and acidic residues" evidence="1">
    <location>
        <begin position="90"/>
        <end position="107"/>
    </location>
</feature>
<evidence type="ECO:0000256" key="1">
    <source>
        <dbReference type="SAM" id="MobiDB-lite"/>
    </source>
</evidence>
<evidence type="ECO:0000313" key="3">
    <source>
        <dbReference type="Proteomes" id="UP000467193"/>
    </source>
</evidence>
<organism evidence="2 3">
    <name type="scientific">Mycolicibacterium sediminis</name>
    <dbReference type="NCBI Taxonomy" id="1286180"/>
    <lineage>
        <taxon>Bacteria</taxon>
        <taxon>Bacillati</taxon>
        <taxon>Actinomycetota</taxon>
        <taxon>Actinomycetes</taxon>
        <taxon>Mycobacteriales</taxon>
        <taxon>Mycobacteriaceae</taxon>
        <taxon>Mycolicibacterium</taxon>
    </lineage>
</organism>
<dbReference type="InterPro" id="IPR029058">
    <property type="entry name" value="AB_hydrolase_fold"/>
</dbReference>
<dbReference type="AlphaFoldDB" id="A0A7I7QQZ0"/>
<protein>
    <recommendedName>
        <fullName evidence="4">Alpha/beta hydrolase</fullName>
    </recommendedName>
</protein>